<comment type="caution">
    <text evidence="25">The sequence shown here is derived from an EMBL/GenBank/DDBJ whole genome shotgun (WGS) entry which is preliminary data.</text>
</comment>
<evidence type="ECO:0000256" key="21">
    <source>
        <dbReference type="PROSITE-ProRule" id="PRU10141"/>
    </source>
</evidence>
<dbReference type="SUPFAM" id="SSF56112">
    <property type="entry name" value="Protein kinase-like (PK-like)"/>
    <property type="match status" value="1"/>
</dbReference>
<dbReference type="EMBL" id="JABFAD010000007">
    <property type="protein sequence ID" value="MBA0803348.1"/>
    <property type="molecule type" value="Genomic_DNA"/>
</dbReference>
<keyword evidence="16 22" id="KW-0472">Membrane</keyword>
<sequence>MEFLLGILIFTYLLSFVSADLQGDALFTLRSSLEASPTQLADWNQNQVNPCTWSYVMCDSSYNVISVTLPSMNFSGTLSPKIGVLSTLSSLTLKGCGITGEIPKELGNLSSLTNLDLENNRLSGEIPSSLGNLKNLQFLHSFFCSSRILSKNNLSGTVPGSISDLPKLINLRLDSNDLSGQVPEHLFHIAIYNFTGNKLNCGKNFSYSCLSSGNGSGSSRNPKVGIIIGIVVGFIILLCGSLLFFLFRCRHKRYKGEVFVDVAVSSPFWVIKSFFIHRVIYTPAQGEVDRRIAFGQLKRFAWRELQLATDNFSEKNILGQGGFGKVYKGVLSDNTKVAVKRLTDFESPGGDAAFQREVEMIGVAVHRNLLRLIGFCTTPTERLLVYPFMQNLSVAYRLRELKPGEPVLAWPARKRIALGAARGLEYLHEHCNPKIIHRDVKAANVLLDVDFEAVVGDFGLAKLVDVRRTNVTTQVRGTMGHIAPEYLSTGKSSERTDVFGYGIMLLELVTGQRAIDFSRLEDEDDVLLLDHSNIFLGFVHWIPYSFVMKVKNLEREKMLDAIVDRNLNKNYIMQEVEAMIQVALLCTQSSPEDRPAMSEVVRMLEGEGLAERWEEWQHVEVMRRQEYERMQRRFEWGDDSMYNQDAIELSGGR</sequence>
<keyword evidence="13" id="KW-0418">Kinase</keyword>
<evidence type="ECO:0000256" key="13">
    <source>
        <dbReference type="ARBA" id="ARBA00022777"/>
    </source>
</evidence>
<dbReference type="Proteomes" id="UP000593560">
    <property type="component" value="Unassembled WGS sequence"/>
</dbReference>
<keyword evidence="12 21" id="KW-0547">Nucleotide-binding</keyword>
<dbReference type="PROSITE" id="PS00108">
    <property type="entry name" value="PROTEIN_KINASE_ST"/>
    <property type="match status" value="1"/>
</dbReference>
<keyword evidence="26" id="KW-1185">Reference proteome</keyword>
<evidence type="ECO:0000256" key="2">
    <source>
        <dbReference type="ARBA" id="ARBA00004479"/>
    </source>
</evidence>
<evidence type="ECO:0000256" key="17">
    <source>
        <dbReference type="ARBA" id="ARBA00023170"/>
    </source>
</evidence>
<dbReference type="FunFam" id="3.30.200.20:FF:000015">
    <property type="entry name" value="Somatic embryogenesis receptor kinase 1"/>
    <property type="match status" value="1"/>
</dbReference>
<dbReference type="PROSITE" id="PS00107">
    <property type="entry name" value="PROTEIN_KINASE_ATP"/>
    <property type="match status" value="1"/>
</dbReference>
<comment type="catalytic activity">
    <reaction evidence="19">
        <text>L-threonyl-[protein] + ATP = O-phospho-L-threonyl-[protein] + ADP + H(+)</text>
        <dbReference type="Rhea" id="RHEA:46608"/>
        <dbReference type="Rhea" id="RHEA-COMP:11060"/>
        <dbReference type="Rhea" id="RHEA-COMP:11605"/>
        <dbReference type="ChEBI" id="CHEBI:15378"/>
        <dbReference type="ChEBI" id="CHEBI:30013"/>
        <dbReference type="ChEBI" id="CHEBI:30616"/>
        <dbReference type="ChEBI" id="CHEBI:61977"/>
        <dbReference type="ChEBI" id="CHEBI:456216"/>
        <dbReference type="EC" id="2.7.11.1"/>
    </reaction>
</comment>
<dbReference type="InterPro" id="IPR013210">
    <property type="entry name" value="LRR_N_plant-typ"/>
</dbReference>
<evidence type="ECO:0000256" key="8">
    <source>
        <dbReference type="ARBA" id="ARBA00022679"/>
    </source>
</evidence>
<organism evidence="25 26">
    <name type="scientific">Gossypium harknessii</name>
    <dbReference type="NCBI Taxonomy" id="34285"/>
    <lineage>
        <taxon>Eukaryota</taxon>
        <taxon>Viridiplantae</taxon>
        <taxon>Streptophyta</taxon>
        <taxon>Embryophyta</taxon>
        <taxon>Tracheophyta</taxon>
        <taxon>Spermatophyta</taxon>
        <taxon>Magnoliopsida</taxon>
        <taxon>eudicotyledons</taxon>
        <taxon>Gunneridae</taxon>
        <taxon>Pentapetalae</taxon>
        <taxon>rosids</taxon>
        <taxon>malvids</taxon>
        <taxon>Malvales</taxon>
        <taxon>Malvaceae</taxon>
        <taxon>Malvoideae</taxon>
        <taxon>Gossypium</taxon>
    </lineage>
</organism>
<keyword evidence="18" id="KW-0325">Glycoprotein</keyword>
<evidence type="ECO:0000256" key="22">
    <source>
        <dbReference type="SAM" id="Phobius"/>
    </source>
</evidence>
<dbReference type="InterPro" id="IPR000719">
    <property type="entry name" value="Prot_kinase_dom"/>
</dbReference>
<keyword evidence="10 23" id="KW-0732">Signal</keyword>
<dbReference type="Pfam" id="PF07714">
    <property type="entry name" value="PK_Tyr_Ser-Thr"/>
    <property type="match status" value="1"/>
</dbReference>
<feature type="signal peptide" evidence="23">
    <location>
        <begin position="1"/>
        <end position="19"/>
    </location>
</feature>
<evidence type="ECO:0000256" key="1">
    <source>
        <dbReference type="ARBA" id="ARBA00004162"/>
    </source>
</evidence>
<keyword evidence="7" id="KW-0433">Leucine-rich repeat</keyword>
<dbReference type="InterPro" id="IPR011009">
    <property type="entry name" value="Kinase-like_dom_sf"/>
</dbReference>
<keyword evidence="8" id="KW-0808">Transferase</keyword>
<evidence type="ECO:0000256" key="3">
    <source>
        <dbReference type="ARBA" id="ARBA00008684"/>
    </source>
</evidence>
<dbReference type="InterPro" id="IPR008271">
    <property type="entry name" value="Ser/Thr_kinase_AS"/>
</dbReference>
<evidence type="ECO:0000256" key="6">
    <source>
        <dbReference type="ARBA" id="ARBA00022527"/>
    </source>
</evidence>
<feature type="chain" id="PRO_5029739402" description="non-specific serine/threonine protein kinase" evidence="23">
    <location>
        <begin position="20"/>
        <end position="653"/>
    </location>
</feature>
<evidence type="ECO:0000313" key="25">
    <source>
        <dbReference type="EMBL" id="MBA0803348.1"/>
    </source>
</evidence>
<dbReference type="GO" id="GO:0005524">
    <property type="term" value="F:ATP binding"/>
    <property type="evidence" value="ECO:0007669"/>
    <property type="project" value="UniProtKB-UniRule"/>
</dbReference>
<dbReference type="InterPro" id="IPR017441">
    <property type="entry name" value="Protein_kinase_ATP_BS"/>
</dbReference>
<evidence type="ECO:0000256" key="18">
    <source>
        <dbReference type="ARBA" id="ARBA00023180"/>
    </source>
</evidence>
<feature type="domain" description="Protein kinase" evidence="24">
    <location>
        <begin position="312"/>
        <end position="609"/>
    </location>
</feature>
<dbReference type="Pfam" id="PF00560">
    <property type="entry name" value="LRR_1"/>
    <property type="match status" value="2"/>
</dbReference>
<dbReference type="Gene3D" id="1.10.510.10">
    <property type="entry name" value="Transferase(Phosphotransferase) domain 1"/>
    <property type="match status" value="1"/>
</dbReference>
<dbReference type="InterPro" id="IPR051824">
    <property type="entry name" value="LRR_Rcpt-Like_S/T_Kinase"/>
</dbReference>
<feature type="binding site" evidence="21">
    <location>
        <position position="340"/>
    </location>
    <ligand>
        <name>ATP</name>
        <dbReference type="ChEBI" id="CHEBI:30616"/>
    </ligand>
</feature>
<evidence type="ECO:0000256" key="15">
    <source>
        <dbReference type="ARBA" id="ARBA00022989"/>
    </source>
</evidence>
<evidence type="ECO:0000259" key="24">
    <source>
        <dbReference type="PROSITE" id="PS50011"/>
    </source>
</evidence>
<dbReference type="PROSITE" id="PS50011">
    <property type="entry name" value="PROTEIN_KINASE_DOM"/>
    <property type="match status" value="1"/>
</dbReference>
<keyword evidence="9 22" id="KW-0812">Transmembrane</keyword>
<dbReference type="SUPFAM" id="SSF52058">
    <property type="entry name" value="L domain-like"/>
    <property type="match status" value="1"/>
</dbReference>
<protein>
    <recommendedName>
        <fullName evidence="4">non-specific serine/threonine protein kinase</fullName>
        <ecNumber evidence="4">2.7.11.1</ecNumber>
    </recommendedName>
</protein>
<evidence type="ECO:0000256" key="5">
    <source>
        <dbReference type="ARBA" id="ARBA00022475"/>
    </source>
</evidence>
<dbReference type="EC" id="2.7.11.1" evidence="4"/>
<dbReference type="FunFam" id="1.10.510.10:FF:000016">
    <property type="entry name" value="Somatic embryogenesis receptor-like kinase 1"/>
    <property type="match status" value="1"/>
</dbReference>
<name>A0A7J9H174_9ROSI</name>
<dbReference type="Pfam" id="PF08263">
    <property type="entry name" value="LRRNT_2"/>
    <property type="match status" value="1"/>
</dbReference>
<dbReference type="OrthoDB" id="4062651at2759"/>
<evidence type="ECO:0000256" key="10">
    <source>
        <dbReference type="ARBA" id="ARBA00022729"/>
    </source>
</evidence>
<evidence type="ECO:0000256" key="14">
    <source>
        <dbReference type="ARBA" id="ARBA00022840"/>
    </source>
</evidence>
<dbReference type="FunFam" id="3.80.10.10:FF:000150">
    <property type="entry name" value="Putative LRR receptor-like serine/threonine-protein kinase"/>
    <property type="match status" value="1"/>
</dbReference>
<reference evidence="25 26" key="1">
    <citation type="journal article" date="2019" name="Genome Biol. Evol.">
        <title>Insights into the evolution of the New World diploid cottons (Gossypium, subgenus Houzingenia) based on genome sequencing.</title>
        <authorList>
            <person name="Grover C.E."/>
            <person name="Arick M.A. 2nd"/>
            <person name="Thrash A."/>
            <person name="Conover J.L."/>
            <person name="Sanders W.S."/>
            <person name="Peterson D.G."/>
            <person name="Frelichowski J.E."/>
            <person name="Scheffler J.A."/>
            <person name="Scheffler B.E."/>
            <person name="Wendel J.F."/>
        </authorList>
    </citation>
    <scope>NUCLEOTIDE SEQUENCE [LARGE SCALE GENOMIC DNA]</scope>
    <source>
        <strain evidence="25">0</strain>
        <tissue evidence="25">Leaf</tissue>
    </source>
</reference>
<keyword evidence="5" id="KW-1003">Cell membrane</keyword>
<gene>
    <name evidence="25" type="ORF">Gohar_013571</name>
</gene>
<evidence type="ECO:0000256" key="16">
    <source>
        <dbReference type="ARBA" id="ARBA00023136"/>
    </source>
</evidence>
<evidence type="ECO:0000256" key="23">
    <source>
        <dbReference type="SAM" id="SignalP"/>
    </source>
</evidence>
<keyword evidence="6" id="KW-0723">Serine/threonine-protein kinase</keyword>
<keyword evidence="17" id="KW-0675">Receptor</keyword>
<dbReference type="Gene3D" id="3.80.10.10">
    <property type="entry name" value="Ribonuclease Inhibitor"/>
    <property type="match status" value="1"/>
</dbReference>
<comment type="subcellular location">
    <subcellularLocation>
        <location evidence="1">Cell membrane</location>
        <topology evidence="1">Single-pass membrane protein</topology>
    </subcellularLocation>
    <subcellularLocation>
        <location evidence="2">Membrane</location>
        <topology evidence="2">Single-pass type I membrane protein</topology>
    </subcellularLocation>
</comment>
<dbReference type="InterPro" id="IPR001611">
    <property type="entry name" value="Leu-rich_rpt"/>
</dbReference>
<evidence type="ECO:0000256" key="20">
    <source>
        <dbReference type="ARBA" id="ARBA00048679"/>
    </source>
</evidence>
<evidence type="ECO:0000256" key="19">
    <source>
        <dbReference type="ARBA" id="ARBA00047899"/>
    </source>
</evidence>
<comment type="similarity">
    <text evidence="3">Belongs to the protein kinase superfamily. Ser/Thr protein kinase family.</text>
</comment>
<dbReference type="GO" id="GO:0004674">
    <property type="term" value="F:protein serine/threonine kinase activity"/>
    <property type="evidence" value="ECO:0007669"/>
    <property type="project" value="UniProtKB-KW"/>
</dbReference>
<evidence type="ECO:0000256" key="4">
    <source>
        <dbReference type="ARBA" id="ARBA00012513"/>
    </source>
</evidence>
<evidence type="ECO:0000256" key="9">
    <source>
        <dbReference type="ARBA" id="ARBA00022692"/>
    </source>
</evidence>
<dbReference type="GO" id="GO:0005886">
    <property type="term" value="C:plasma membrane"/>
    <property type="evidence" value="ECO:0007669"/>
    <property type="project" value="UniProtKB-SubCell"/>
</dbReference>
<evidence type="ECO:0000256" key="11">
    <source>
        <dbReference type="ARBA" id="ARBA00022737"/>
    </source>
</evidence>
<dbReference type="AlphaFoldDB" id="A0A7J9H174"/>
<dbReference type="PANTHER" id="PTHR48006:SF102">
    <property type="entry name" value="LEUCINE-RICH REPEAT-CONTAINING PROTEIN DDB_G0281931-RELATED"/>
    <property type="match status" value="1"/>
</dbReference>
<keyword evidence="14 21" id="KW-0067">ATP-binding</keyword>
<evidence type="ECO:0000313" key="26">
    <source>
        <dbReference type="Proteomes" id="UP000593560"/>
    </source>
</evidence>
<dbReference type="InterPro" id="IPR032675">
    <property type="entry name" value="LRR_dom_sf"/>
</dbReference>
<keyword evidence="15 22" id="KW-1133">Transmembrane helix</keyword>
<feature type="transmembrane region" description="Helical" evidence="22">
    <location>
        <begin position="224"/>
        <end position="247"/>
    </location>
</feature>
<dbReference type="PANTHER" id="PTHR48006">
    <property type="entry name" value="LEUCINE-RICH REPEAT-CONTAINING PROTEIN DDB_G0281931-RELATED"/>
    <property type="match status" value="1"/>
</dbReference>
<accession>A0A7J9H174</accession>
<dbReference type="InterPro" id="IPR001245">
    <property type="entry name" value="Ser-Thr/Tyr_kinase_cat_dom"/>
</dbReference>
<comment type="catalytic activity">
    <reaction evidence="20">
        <text>L-seryl-[protein] + ATP = O-phospho-L-seryl-[protein] + ADP + H(+)</text>
        <dbReference type="Rhea" id="RHEA:17989"/>
        <dbReference type="Rhea" id="RHEA-COMP:9863"/>
        <dbReference type="Rhea" id="RHEA-COMP:11604"/>
        <dbReference type="ChEBI" id="CHEBI:15378"/>
        <dbReference type="ChEBI" id="CHEBI:29999"/>
        <dbReference type="ChEBI" id="CHEBI:30616"/>
        <dbReference type="ChEBI" id="CHEBI:83421"/>
        <dbReference type="ChEBI" id="CHEBI:456216"/>
        <dbReference type="EC" id="2.7.11.1"/>
    </reaction>
</comment>
<evidence type="ECO:0000256" key="12">
    <source>
        <dbReference type="ARBA" id="ARBA00022741"/>
    </source>
</evidence>
<keyword evidence="11" id="KW-0677">Repeat</keyword>
<proteinExistence type="inferred from homology"/>
<dbReference type="Gene3D" id="3.30.200.20">
    <property type="entry name" value="Phosphorylase Kinase, domain 1"/>
    <property type="match status" value="1"/>
</dbReference>
<evidence type="ECO:0000256" key="7">
    <source>
        <dbReference type="ARBA" id="ARBA00022614"/>
    </source>
</evidence>
<dbReference type="SMART" id="SM00220">
    <property type="entry name" value="S_TKc"/>
    <property type="match status" value="1"/>
</dbReference>